<dbReference type="Pfam" id="PF04263">
    <property type="entry name" value="TPK_catalytic"/>
    <property type="match status" value="1"/>
</dbReference>
<dbReference type="PANTHER" id="PTHR41299">
    <property type="entry name" value="THIAMINE PYROPHOSPHOKINASE"/>
    <property type="match status" value="1"/>
</dbReference>
<sequence length="210" mass="23535">MKAFVFLNGRYLWKDHPKIEKNALIIAVDGGANYLFRLGIVPDIFVGDGDSVQKEVLDGLSKKGVSIFLYPEDKDEIDAELAIKKALEFGANEIIIHGWRGERLDMMLALISIMSKQNNVKIIAKDHELEMGVVCDELVLESKAGEKWSILPVCGNAKCVTLSGFKYEINCVDMPCEKPFGISNIAKKNRVKISVKEGKVVYFRWIIEPS</sequence>
<evidence type="ECO:0000256" key="1">
    <source>
        <dbReference type="ARBA" id="ARBA00022679"/>
    </source>
</evidence>
<dbReference type="GO" id="GO:0006772">
    <property type="term" value="P:thiamine metabolic process"/>
    <property type="evidence" value="ECO:0007669"/>
    <property type="project" value="UniProtKB-UniRule"/>
</dbReference>
<dbReference type="KEGG" id="tle:Tlet_0659"/>
<dbReference type="PANTHER" id="PTHR41299:SF1">
    <property type="entry name" value="THIAMINE PYROPHOSPHOKINASE"/>
    <property type="match status" value="1"/>
</dbReference>
<dbReference type="Proteomes" id="UP000002016">
    <property type="component" value="Chromosome"/>
</dbReference>
<dbReference type="InterPro" id="IPR053149">
    <property type="entry name" value="TPK"/>
</dbReference>
<dbReference type="STRING" id="416591.Tlet_0659"/>
<dbReference type="GO" id="GO:0004788">
    <property type="term" value="F:thiamine diphosphokinase activity"/>
    <property type="evidence" value="ECO:0007669"/>
    <property type="project" value="UniProtKB-UniRule"/>
</dbReference>
<gene>
    <name evidence="7" type="ordered locus">Tlet_0659</name>
</gene>
<dbReference type="InterPro" id="IPR006282">
    <property type="entry name" value="Thi_PPkinase"/>
</dbReference>
<keyword evidence="8" id="KW-1185">Reference proteome</keyword>
<dbReference type="InterPro" id="IPR007371">
    <property type="entry name" value="TPK_catalytic"/>
</dbReference>
<dbReference type="SUPFAM" id="SSF63999">
    <property type="entry name" value="Thiamin pyrophosphokinase, catalytic domain"/>
    <property type="match status" value="1"/>
</dbReference>
<reference evidence="7 8" key="2">
    <citation type="journal article" date="2009" name="Proc. Natl. Acad. Sci. U.S.A.">
        <title>On the chimeric nature, thermophilic origin, and phylogenetic placement of the Thermotogales.</title>
        <authorList>
            <person name="Zhaxybayeva O."/>
            <person name="Swithers K.S."/>
            <person name="Lapierre P."/>
            <person name="Fournier G.P."/>
            <person name="Bickhart D.M."/>
            <person name="DeBoy R.T."/>
            <person name="Nelson K.E."/>
            <person name="Nesbo C.L."/>
            <person name="Doolittle W.F."/>
            <person name="Gogarten J.P."/>
            <person name="Noll K.M."/>
        </authorList>
    </citation>
    <scope>NUCLEOTIDE SEQUENCE [LARGE SCALE GENOMIC DNA]</scope>
    <source>
        <strain evidence="8">ATCC BAA-301 / DSM 14385 / NBRC 107922 / TMO</strain>
    </source>
</reference>
<dbReference type="InterPro" id="IPR036759">
    <property type="entry name" value="TPK_catalytic_sf"/>
</dbReference>
<dbReference type="AlphaFoldDB" id="A8F4Z1"/>
<dbReference type="eggNOG" id="COG1564">
    <property type="taxonomic scope" value="Bacteria"/>
</dbReference>
<dbReference type="OrthoDB" id="9804377at2"/>
<dbReference type="Pfam" id="PF04265">
    <property type="entry name" value="TPK_B1_binding"/>
    <property type="match status" value="1"/>
</dbReference>
<dbReference type="NCBIfam" id="TIGR01378">
    <property type="entry name" value="thi_PPkinase"/>
    <property type="match status" value="1"/>
</dbReference>
<dbReference type="GO" id="GO:0009229">
    <property type="term" value="P:thiamine diphosphate biosynthetic process"/>
    <property type="evidence" value="ECO:0007669"/>
    <property type="project" value="InterPro"/>
</dbReference>
<evidence type="ECO:0000256" key="3">
    <source>
        <dbReference type="ARBA" id="ARBA00022777"/>
    </source>
</evidence>
<dbReference type="RefSeq" id="WP_012002706.1">
    <property type="nucleotide sequence ID" value="NC_009828.1"/>
</dbReference>
<evidence type="ECO:0000256" key="2">
    <source>
        <dbReference type="ARBA" id="ARBA00022741"/>
    </source>
</evidence>
<feature type="domain" description="Thiamin pyrophosphokinase thiamin-binding" evidence="6">
    <location>
        <begin position="142"/>
        <end position="201"/>
    </location>
</feature>
<keyword evidence="4" id="KW-0067">ATP-binding</keyword>
<dbReference type="InterPro" id="IPR036371">
    <property type="entry name" value="TPK_B1-bd_sf"/>
</dbReference>
<dbReference type="HOGENOM" id="CLU_044237_1_1_0"/>
<dbReference type="GO" id="GO:0005524">
    <property type="term" value="F:ATP binding"/>
    <property type="evidence" value="ECO:0007669"/>
    <property type="project" value="UniProtKB-KW"/>
</dbReference>
<evidence type="ECO:0000259" key="6">
    <source>
        <dbReference type="SMART" id="SM00983"/>
    </source>
</evidence>
<dbReference type="EMBL" id="CP000812">
    <property type="protein sequence ID" value="ABV33225.1"/>
    <property type="molecule type" value="Genomic_DNA"/>
</dbReference>
<dbReference type="EC" id="2.7.6.2" evidence="5"/>
<protein>
    <recommendedName>
        <fullName evidence="5">Thiamine diphosphokinase</fullName>
        <ecNumber evidence="5">2.7.6.2</ecNumber>
    </recommendedName>
</protein>
<keyword evidence="3 7" id="KW-0418">Kinase</keyword>
<reference evidence="7 8" key="1">
    <citation type="submission" date="2007-08" db="EMBL/GenBank/DDBJ databases">
        <title>Complete sequence of Thermotoga lettingae TMO.</title>
        <authorList>
            <consortium name="US DOE Joint Genome Institute"/>
            <person name="Copeland A."/>
            <person name="Lucas S."/>
            <person name="Lapidus A."/>
            <person name="Barry K."/>
            <person name="Glavina del Rio T."/>
            <person name="Dalin E."/>
            <person name="Tice H."/>
            <person name="Pitluck S."/>
            <person name="Foster B."/>
            <person name="Bruce D."/>
            <person name="Schmutz J."/>
            <person name="Larimer F."/>
            <person name="Land M."/>
            <person name="Hauser L."/>
            <person name="Kyrpides N."/>
            <person name="Mikhailova N."/>
            <person name="Nelson K."/>
            <person name="Gogarten J.P."/>
            <person name="Noll K."/>
            <person name="Richardson P."/>
        </authorList>
    </citation>
    <scope>NUCLEOTIDE SEQUENCE [LARGE SCALE GENOMIC DNA]</scope>
    <source>
        <strain evidence="8">ATCC BAA-301 / DSM 14385 / NBRC 107922 / TMO</strain>
    </source>
</reference>
<evidence type="ECO:0000313" key="7">
    <source>
        <dbReference type="EMBL" id="ABV33225.1"/>
    </source>
</evidence>
<dbReference type="SUPFAM" id="SSF63862">
    <property type="entry name" value="Thiamin pyrophosphokinase, substrate-binding domain"/>
    <property type="match status" value="1"/>
</dbReference>
<name>A8F4Z1_PSELT</name>
<keyword evidence="2" id="KW-0547">Nucleotide-binding</keyword>
<dbReference type="CDD" id="cd07995">
    <property type="entry name" value="TPK"/>
    <property type="match status" value="1"/>
</dbReference>
<evidence type="ECO:0000313" key="8">
    <source>
        <dbReference type="Proteomes" id="UP000002016"/>
    </source>
</evidence>
<proteinExistence type="predicted"/>
<keyword evidence="1" id="KW-0808">Transferase</keyword>
<accession>A8F4Z1</accession>
<evidence type="ECO:0000256" key="5">
    <source>
        <dbReference type="NCBIfam" id="TIGR01378"/>
    </source>
</evidence>
<dbReference type="GO" id="GO:0016301">
    <property type="term" value="F:kinase activity"/>
    <property type="evidence" value="ECO:0007669"/>
    <property type="project" value="UniProtKB-KW"/>
</dbReference>
<organism evidence="7 8">
    <name type="scientific">Pseudothermotoga lettingae (strain ATCC BAA-301 / DSM 14385 / NBRC 107922 / TMO)</name>
    <name type="common">Thermotoga lettingae</name>
    <dbReference type="NCBI Taxonomy" id="416591"/>
    <lineage>
        <taxon>Bacteria</taxon>
        <taxon>Thermotogati</taxon>
        <taxon>Thermotogota</taxon>
        <taxon>Thermotogae</taxon>
        <taxon>Thermotogales</taxon>
        <taxon>Thermotogaceae</taxon>
        <taxon>Pseudothermotoga</taxon>
    </lineage>
</organism>
<dbReference type="SMART" id="SM00983">
    <property type="entry name" value="TPK_B1_binding"/>
    <property type="match status" value="1"/>
</dbReference>
<dbReference type="GO" id="GO:0030975">
    <property type="term" value="F:thiamine binding"/>
    <property type="evidence" value="ECO:0007669"/>
    <property type="project" value="InterPro"/>
</dbReference>
<dbReference type="Gene3D" id="3.40.50.10240">
    <property type="entry name" value="Thiamin pyrophosphokinase, catalytic domain"/>
    <property type="match status" value="1"/>
</dbReference>
<dbReference type="InterPro" id="IPR007373">
    <property type="entry name" value="Thiamin_PyroPKinase_B1-bd"/>
</dbReference>
<evidence type="ECO:0000256" key="4">
    <source>
        <dbReference type="ARBA" id="ARBA00022840"/>
    </source>
</evidence>